<dbReference type="PROSITE" id="PS51186">
    <property type="entry name" value="GNAT"/>
    <property type="match status" value="1"/>
</dbReference>
<dbReference type="AlphaFoldDB" id="A0A419T934"/>
<proteinExistence type="predicted"/>
<dbReference type="SUPFAM" id="SSF55729">
    <property type="entry name" value="Acyl-CoA N-acyltransferases (Nat)"/>
    <property type="match status" value="1"/>
</dbReference>
<dbReference type="Gene3D" id="3.30.1050.10">
    <property type="entry name" value="SCP2 sterol-binding domain"/>
    <property type="match status" value="1"/>
</dbReference>
<keyword evidence="2" id="KW-0808">Transferase</keyword>
<accession>A0A419T934</accession>
<dbReference type="EMBL" id="MCIA01000003">
    <property type="protein sequence ID" value="RKD33977.1"/>
    <property type="molecule type" value="Genomic_DNA"/>
</dbReference>
<feature type="domain" description="N-acetyltransferase" evidence="1">
    <location>
        <begin position="1"/>
        <end position="149"/>
    </location>
</feature>
<dbReference type="RefSeq" id="WP_120195406.1">
    <property type="nucleotide sequence ID" value="NZ_MCIA01000003.1"/>
</dbReference>
<gene>
    <name evidence="2" type="ORF">BET01_12490</name>
</gene>
<dbReference type="GO" id="GO:0034069">
    <property type="term" value="F:aminoglycoside N-acetyltransferase activity"/>
    <property type="evidence" value="ECO:0007669"/>
    <property type="project" value="TreeGrafter"/>
</dbReference>
<comment type="caution">
    <text evidence="2">The sequence shown here is derived from an EMBL/GenBank/DDBJ whole genome shotgun (WGS) entry which is preliminary data.</text>
</comment>
<evidence type="ECO:0000313" key="2">
    <source>
        <dbReference type="EMBL" id="RKD33977.1"/>
    </source>
</evidence>
<keyword evidence="3" id="KW-1185">Reference proteome</keyword>
<dbReference type="GO" id="GO:0030649">
    <property type="term" value="P:aminoglycoside antibiotic catabolic process"/>
    <property type="evidence" value="ECO:0007669"/>
    <property type="project" value="TreeGrafter"/>
</dbReference>
<protein>
    <submittedName>
        <fullName evidence="2">GNAT family N-acetyltransferase</fullName>
    </submittedName>
</protein>
<evidence type="ECO:0000259" key="1">
    <source>
        <dbReference type="PROSITE" id="PS51186"/>
    </source>
</evidence>
<dbReference type="InterPro" id="IPR025559">
    <property type="entry name" value="Eis_dom"/>
</dbReference>
<dbReference type="PANTHER" id="PTHR37817">
    <property type="entry name" value="N-ACETYLTRANSFERASE EIS"/>
    <property type="match status" value="1"/>
</dbReference>
<dbReference type="OrthoDB" id="2063981at2"/>
<dbReference type="InterPro" id="IPR016181">
    <property type="entry name" value="Acyl_CoA_acyltransferase"/>
</dbReference>
<evidence type="ECO:0000313" key="3">
    <source>
        <dbReference type="Proteomes" id="UP000284277"/>
    </source>
</evidence>
<dbReference type="Gene3D" id="3.40.630.30">
    <property type="match status" value="1"/>
</dbReference>
<dbReference type="InterPro" id="IPR000182">
    <property type="entry name" value="GNAT_dom"/>
</dbReference>
<sequence>MIRYLKQEEKVESRKLWEKVFSEDSESFVHYYYSDRVFKNKVLAAYKDENMAAMLHRNPYEVVVKDHVWTIDYVAGVATASDFRHQGYMRRLLDRCFLDMYEERMPFCFLVPVDPAIYQPFDFTYISDLSTKKLNQAGRTHLNRRAFLERSDECKEVSDFVERQLEKQYEVYALRNEEYYRDLSKEVRSDSGDLILLTTKDEKETLAGVWAYYGETAGALRELICLPEYLKESGQTKPYAMGRIIHLERFASVIGLKEESPVSEMEMLLEIKDKFIPQNNGLFLWKLDRKGSSISPVEESGLTPHISLTISEMTSWLFGYSLPSVSADAEAMVDRIRPLKGVFFNEVT</sequence>
<dbReference type="InterPro" id="IPR036527">
    <property type="entry name" value="SCP2_sterol-bd_dom_sf"/>
</dbReference>
<dbReference type="SUPFAM" id="SSF55718">
    <property type="entry name" value="SCP-like"/>
    <property type="match status" value="1"/>
</dbReference>
<organism evidence="2 3">
    <name type="scientific">Lacrimispora algidixylanolytica</name>
    <dbReference type="NCBI Taxonomy" id="94868"/>
    <lineage>
        <taxon>Bacteria</taxon>
        <taxon>Bacillati</taxon>
        <taxon>Bacillota</taxon>
        <taxon>Clostridia</taxon>
        <taxon>Lachnospirales</taxon>
        <taxon>Lachnospiraceae</taxon>
        <taxon>Lacrimispora</taxon>
    </lineage>
</organism>
<name>A0A419T934_9FIRM</name>
<dbReference type="InterPro" id="IPR051554">
    <property type="entry name" value="Acetyltransferase_Eis"/>
</dbReference>
<dbReference type="Pfam" id="PF13530">
    <property type="entry name" value="SCP2_2"/>
    <property type="match status" value="1"/>
</dbReference>
<dbReference type="PANTHER" id="PTHR37817:SF1">
    <property type="entry name" value="N-ACETYLTRANSFERASE EIS"/>
    <property type="match status" value="1"/>
</dbReference>
<dbReference type="Pfam" id="PF13527">
    <property type="entry name" value="Acetyltransf_9"/>
    <property type="match status" value="1"/>
</dbReference>
<reference evidence="2 3" key="1">
    <citation type="submission" date="2016-08" db="EMBL/GenBank/DDBJ databases">
        <title>A new outlook on sporulation: Clostridium algidixylanolyticum.</title>
        <authorList>
            <person name="Poppleton D.I."/>
            <person name="Gribaldo S."/>
        </authorList>
    </citation>
    <scope>NUCLEOTIDE SEQUENCE [LARGE SCALE GENOMIC DNA]</scope>
    <source>
        <strain evidence="2 3">SPL73</strain>
    </source>
</reference>
<dbReference type="Proteomes" id="UP000284277">
    <property type="component" value="Unassembled WGS sequence"/>
</dbReference>